<dbReference type="STRING" id="1077348.A0A2G8SKL6"/>
<evidence type="ECO:0000256" key="4">
    <source>
        <dbReference type="ARBA" id="ARBA00022827"/>
    </source>
</evidence>
<protein>
    <recommendedName>
        <fullName evidence="10">Glucose-methanol-choline oxidoreductase N-terminal domain-containing protein</fullName>
    </recommendedName>
</protein>
<feature type="active site" description="Proton acceptor" evidence="5">
    <location>
        <position position="464"/>
    </location>
</feature>
<dbReference type="Proteomes" id="UP000230002">
    <property type="component" value="Unassembled WGS sequence"/>
</dbReference>
<dbReference type="InterPro" id="IPR036188">
    <property type="entry name" value="FAD/NAD-bd_sf"/>
</dbReference>
<feature type="domain" description="Glucose-methanol-choline oxidoreductase C-terminal" evidence="7">
    <location>
        <begin position="327"/>
        <end position="473"/>
    </location>
</feature>
<organism evidence="8 9">
    <name type="scientific">Ganoderma sinense ZZ0214-1</name>
    <dbReference type="NCBI Taxonomy" id="1077348"/>
    <lineage>
        <taxon>Eukaryota</taxon>
        <taxon>Fungi</taxon>
        <taxon>Dikarya</taxon>
        <taxon>Basidiomycota</taxon>
        <taxon>Agaricomycotina</taxon>
        <taxon>Agaricomycetes</taxon>
        <taxon>Polyporales</taxon>
        <taxon>Polyporaceae</taxon>
        <taxon>Ganoderma</taxon>
    </lineage>
</organism>
<proteinExistence type="inferred from homology"/>
<evidence type="ECO:0000256" key="5">
    <source>
        <dbReference type="PIRSR" id="PIRSR000137-1"/>
    </source>
</evidence>
<dbReference type="SUPFAM" id="SSF54373">
    <property type="entry name" value="FAD-linked reductases, C-terminal domain"/>
    <property type="match status" value="1"/>
</dbReference>
<evidence type="ECO:0000256" key="2">
    <source>
        <dbReference type="ARBA" id="ARBA00010790"/>
    </source>
</evidence>
<dbReference type="PANTHER" id="PTHR11552:SF147">
    <property type="entry name" value="CHOLINE DEHYDROGENASE, MITOCHONDRIAL"/>
    <property type="match status" value="1"/>
</dbReference>
<evidence type="ECO:0000259" key="6">
    <source>
        <dbReference type="Pfam" id="PF00732"/>
    </source>
</evidence>
<evidence type="ECO:0000313" key="8">
    <source>
        <dbReference type="EMBL" id="PIL34304.1"/>
    </source>
</evidence>
<keyword evidence="4" id="KW-0274">FAD</keyword>
<dbReference type="GO" id="GO:0050660">
    <property type="term" value="F:flavin adenine dinucleotide binding"/>
    <property type="evidence" value="ECO:0007669"/>
    <property type="project" value="InterPro"/>
</dbReference>
<evidence type="ECO:0000256" key="1">
    <source>
        <dbReference type="ARBA" id="ARBA00001974"/>
    </source>
</evidence>
<dbReference type="Gene3D" id="3.30.560.10">
    <property type="entry name" value="Glucose Oxidase, domain 3"/>
    <property type="match status" value="1"/>
</dbReference>
<feature type="domain" description="Glucose-methanol-choline oxidoreductase N-terminal" evidence="6">
    <location>
        <begin position="33"/>
        <end position="213"/>
    </location>
</feature>
<dbReference type="SUPFAM" id="SSF51905">
    <property type="entry name" value="FAD/NAD(P)-binding domain"/>
    <property type="match status" value="1"/>
</dbReference>
<keyword evidence="3" id="KW-0285">Flavoprotein</keyword>
<gene>
    <name evidence="8" type="ORF">GSI_03079</name>
</gene>
<dbReference type="InterPro" id="IPR012132">
    <property type="entry name" value="GMC_OxRdtase"/>
</dbReference>
<dbReference type="Pfam" id="PF00732">
    <property type="entry name" value="GMC_oxred_N"/>
    <property type="match status" value="1"/>
</dbReference>
<evidence type="ECO:0000313" key="9">
    <source>
        <dbReference type="Proteomes" id="UP000230002"/>
    </source>
</evidence>
<name>A0A2G8SKL6_9APHY</name>
<reference evidence="8 9" key="1">
    <citation type="journal article" date="2015" name="Sci. Rep.">
        <title>Chromosome-level genome map provides insights into diverse defense mechanisms in the medicinal fungus Ganoderma sinense.</title>
        <authorList>
            <person name="Zhu Y."/>
            <person name="Xu J."/>
            <person name="Sun C."/>
            <person name="Zhou S."/>
            <person name="Xu H."/>
            <person name="Nelson D.R."/>
            <person name="Qian J."/>
            <person name="Song J."/>
            <person name="Luo H."/>
            <person name="Xiang L."/>
            <person name="Li Y."/>
            <person name="Xu Z."/>
            <person name="Ji A."/>
            <person name="Wang L."/>
            <person name="Lu S."/>
            <person name="Hayward A."/>
            <person name="Sun W."/>
            <person name="Li X."/>
            <person name="Schwartz D.C."/>
            <person name="Wang Y."/>
            <person name="Chen S."/>
        </authorList>
    </citation>
    <scope>NUCLEOTIDE SEQUENCE [LARGE SCALE GENOMIC DNA]</scope>
    <source>
        <strain evidence="8 9">ZZ0214-1</strain>
    </source>
</reference>
<comment type="cofactor">
    <cofactor evidence="1">
        <name>FAD</name>
        <dbReference type="ChEBI" id="CHEBI:57692"/>
    </cofactor>
</comment>
<keyword evidence="9" id="KW-1185">Reference proteome</keyword>
<comment type="caution">
    <text evidence="8">The sequence shown here is derived from an EMBL/GenBank/DDBJ whole genome shotgun (WGS) entry which is preliminary data.</text>
</comment>
<dbReference type="Gene3D" id="3.50.50.60">
    <property type="entry name" value="FAD/NAD(P)-binding domain"/>
    <property type="match status" value="1"/>
</dbReference>
<dbReference type="InterPro" id="IPR007867">
    <property type="entry name" value="GMC_OxRtase_C"/>
</dbReference>
<dbReference type="OrthoDB" id="269227at2759"/>
<comment type="similarity">
    <text evidence="2">Belongs to the GMC oxidoreductase family.</text>
</comment>
<dbReference type="EMBL" id="AYKW01000005">
    <property type="protein sequence ID" value="PIL34304.1"/>
    <property type="molecule type" value="Genomic_DNA"/>
</dbReference>
<dbReference type="PIRSF" id="PIRSF000137">
    <property type="entry name" value="Alcohol_oxidase"/>
    <property type="match status" value="1"/>
</dbReference>
<dbReference type="Pfam" id="PF05199">
    <property type="entry name" value="GMC_oxred_C"/>
    <property type="match status" value="1"/>
</dbReference>
<evidence type="ECO:0000256" key="3">
    <source>
        <dbReference type="ARBA" id="ARBA00022630"/>
    </source>
</evidence>
<accession>A0A2G8SKL6</accession>
<feature type="active site" description="Proton donor" evidence="5">
    <location>
        <position position="420"/>
    </location>
</feature>
<evidence type="ECO:0008006" key="10">
    <source>
        <dbReference type="Google" id="ProtNLM"/>
    </source>
</evidence>
<sequence length="514" mass="54992">MGMHANADVPAALGNAPGGILTLIYHACDPADYDAWEEQGATGYFDKISRDGPRVNKNPAVAPISEYGIEAAQNIGIPLSTDFNTSEGSLGAGILHAMIDGKNERSSAATTYLKPNVLARPNLKVAVKCTTERILFAQEGVVPTAVGVVFSQTRDGPKFVVGAKREVILSAGIVGSPHILQLSGVGPADDLKKFQIPVVHDLPSVGQNLCDHFSPGMICFRAKPGKTLDDLVQSPLRAVLAFLQWFTIGTGPMASLGGQVGIFTRSDDETLPYGPHLETLPIKNLKSGPRSPDLETILFPLAITKQGMDVAPPGNYGLTICPVLLKPASRGYIALRSADPYDHPNIDPRYLSDESDLNMSLRSMRLAMNIARTAPLVDHRPRIGPDGPDDLFWPGDADPDAISDDELKRIARMRAMSCLHPQTSSARTGQDPSSSVVDLELRVHGVRGLRVCDASVFPDTVSGHPAIPVIAVAERAADIIDICALPHFCYSTCISPVAPPTVQQPRSLHSTNTY</sequence>
<dbReference type="GO" id="GO:0016614">
    <property type="term" value="F:oxidoreductase activity, acting on CH-OH group of donors"/>
    <property type="evidence" value="ECO:0007669"/>
    <property type="project" value="InterPro"/>
</dbReference>
<evidence type="ECO:0000259" key="7">
    <source>
        <dbReference type="Pfam" id="PF05199"/>
    </source>
</evidence>
<dbReference type="AlphaFoldDB" id="A0A2G8SKL6"/>
<dbReference type="InterPro" id="IPR000172">
    <property type="entry name" value="GMC_OxRdtase_N"/>
</dbReference>
<dbReference type="PANTHER" id="PTHR11552">
    <property type="entry name" value="GLUCOSE-METHANOL-CHOLINE GMC OXIDOREDUCTASE"/>
    <property type="match status" value="1"/>
</dbReference>